<dbReference type="PROSITE" id="PS50222">
    <property type="entry name" value="EF_HAND_2"/>
    <property type="match status" value="1"/>
</dbReference>
<reference evidence="3 4" key="1">
    <citation type="submission" date="2023-10" db="EMBL/GenBank/DDBJ databases">
        <title>Chromosome-scale genome assembly provides insights into flower coloration mechanisms of Canna indica.</title>
        <authorList>
            <person name="Li C."/>
        </authorList>
    </citation>
    <scope>NUCLEOTIDE SEQUENCE [LARGE SCALE GENOMIC DNA]</scope>
    <source>
        <tissue evidence="3">Flower</tissue>
    </source>
</reference>
<evidence type="ECO:0000313" key="4">
    <source>
        <dbReference type="Proteomes" id="UP001327560"/>
    </source>
</evidence>
<dbReference type="Proteomes" id="UP001327560">
    <property type="component" value="Chromosome 4"/>
</dbReference>
<organism evidence="3 4">
    <name type="scientific">Canna indica</name>
    <name type="common">Indian-shot</name>
    <dbReference type="NCBI Taxonomy" id="4628"/>
    <lineage>
        <taxon>Eukaryota</taxon>
        <taxon>Viridiplantae</taxon>
        <taxon>Streptophyta</taxon>
        <taxon>Embryophyta</taxon>
        <taxon>Tracheophyta</taxon>
        <taxon>Spermatophyta</taxon>
        <taxon>Magnoliopsida</taxon>
        <taxon>Liliopsida</taxon>
        <taxon>Zingiberales</taxon>
        <taxon>Cannaceae</taxon>
        <taxon>Canna</taxon>
    </lineage>
</organism>
<protein>
    <recommendedName>
        <fullName evidence="2">EF-hand domain-containing protein</fullName>
    </recommendedName>
</protein>
<gene>
    <name evidence="3" type="ORF">Cni_G13050</name>
</gene>
<evidence type="ECO:0000256" key="1">
    <source>
        <dbReference type="SAM" id="MobiDB-lite"/>
    </source>
</evidence>
<dbReference type="PANTHER" id="PTHR34574">
    <property type="entry name" value="CALCIUM-BINDING EF-HAND FAMILY PROTEIN-RELATED"/>
    <property type="match status" value="1"/>
</dbReference>
<feature type="region of interest" description="Disordered" evidence="1">
    <location>
        <begin position="1"/>
        <end position="28"/>
    </location>
</feature>
<evidence type="ECO:0000259" key="2">
    <source>
        <dbReference type="PROSITE" id="PS50222"/>
    </source>
</evidence>
<dbReference type="InterPro" id="IPR018247">
    <property type="entry name" value="EF_Hand_1_Ca_BS"/>
</dbReference>
<keyword evidence="4" id="KW-1185">Reference proteome</keyword>
<dbReference type="InterPro" id="IPR002048">
    <property type="entry name" value="EF_hand_dom"/>
</dbReference>
<dbReference type="PROSITE" id="PS00018">
    <property type="entry name" value="EF_HAND_1"/>
    <property type="match status" value="1"/>
</dbReference>
<name>A0AAQ3K986_9LILI</name>
<accession>A0AAQ3K986</accession>
<proteinExistence type="predicted"/>
<sequence>MASGWFGSWRSSNRSTPGGKGKSEEKGKKVVVLDGSDIKQLVEDEVAFGGFAESKFEELDVDGDGRLSVKELKPSVADIGAALGIPARGSSPESDLNYADALNEWTHGKQEVSKSEFKEVLSDILLDMAAGLKRDPIVILRIDGEDLKEFVESVRFEPEAISMFSKLQESDNNNASSSSLRKCLTTALHQLTVEHGMPPASDSWVLNNIVEPSLRSMSSEDMLEQPASQEIFLKNLKKLLNHVVQRLQEHPVIVAHSENTFDGSSIKRLISNKFELDKLLDNVWRDLPKDRNHPNMKEYIRLALNGMTASANLPPHGVVDQVDVLVSEAIGMINADDVKIVEESEFKKTLTEILGNIMLQLEGSPVFVSTNAVVNEPLAASSTTLPPTLPTEMND</sequence>
<dbReference type="GO" id="GO:0005509">
    <property type="term" value="F:calcium ion binding"/>
    <property type="evidence" value="ECO:0007669"/>
    <property type="project" value="InterPro"/>
</dbReference>
<dbReference type="AlphaFoldDB" id="A0AAQ3K986"/>
<feature type="domain" description="EF-hand" evidence="2">
    <location>
        <begin position="56"/>
        <end position="82"/>
    </location>
</feature>
<dbReference type="PANTHER" id="PTHR34574:SF13">
    <property type="entry name" value="EF-HAND DOMAIN-CONTAINING PROTEIN"/>
    <property type="match status" value="1"/>
</dbReference>
<dbReference type="EMBL" id="CP136893">
    <property type="protein sequence ID" value="WOL04329.1"/>
    <property type="molecule type" value="Genomic_DNA"/>
</dbReference>
<evidence type="ECO:0000313" key="3">
    <source>
        <dbReference type="EMBL" id="WOL04329.1"/>
    </source>
</evidence>